<evidence type="ECO:0000313" key="2">
    <source>
        <dbReference type="EMBL" id="MBM3274315.1"/>
    </source>
</evidence>
<gene>
    <name evidence="2" type="ORF">FJZ00_04140</name>
</gene>
<feature type="compositionally biased region" description="Basic and acidic residues" evidence="1">
    <location>
        <begin position="133"/>
        <end position="152"/>
    </location>
</feature>
<feature type="compositionally biased region" description="Basic and acidic residues" evidence="1">
    <location>
        <begin position="185"/>
        <end position="198"/>
    </location>
</feature>
<accession>A0A937X4Q4</accession>
<organism evidence="2 3">
    <name type="scientific">Candidatus Tanganyikabacteria bacterium</name>
    <dbReference type="NCBI Taxonomy" id="2961651"/>
    <lineage>
        <taxon>Bacteria</taxon>
        <taxon>Bacillati</taxon>
        <taxon>Candidatus Sericytochromatia</taxon>
        <taxon>Candidatus Tanganyikabacteria</taxon>
    </lineage>
</organism>
<sequence length="211" mass="23883">MESVSGSNSGREVGKTPRPASFVARMTAPLRAAMAGHYQDRYAWDGAAQEIRSGNVPVIISSIWNGLKTSWNWVKTKANDAWTWVGDKVRSFNVWLTSALSKAFGVFRRTEAEEAKRRQEELAYEKKYQEKKDFERRDTEKRDEARRVEDSTQARVQMARRQAASDAAAVAFLATDRVKAPPPGAEKHQIVDNGTLERRRLRRMLTGTLPA</sequence>
<evidence type="ECO:0000313" key="3">
    <source>
        <dbReference type="Proteomes" id="UP000703893"/>
    </source>
</evidence>
<name>A0A937X4Q4_9BACT</name>
<feature type="region of interest" description="Disordered" evidence="1">
    <location>
        <begin position="175"/>
        <end position="199"/>
    </location>
</feature>
<evidence type="ECO:0000256" key="1">
    <source>
        <dbReference type="SAM" id="MobiDB-lite"/>
    </source>
</evidence>
<protein>
    <submittedName>
        <fullName evidence="2">Uncharacterized protein</fullName>
    </submittedName>
</protein>
<comment type="caution">
    <text evidence="2">The sequence shown here is derived from an EMBL/GenBank/DDBJ whole genome shotgun (WGS) entry which is preliminary data.</text>
</comment>
<feature type="region of interest" description="Disordered" evidence="1">
    <location>
        <begin position="133"/>
        <end position="161"/>
    </location>
</feature>
<dbReference type="Proteomes" id="UP000703893">
    <property type="component" value="Unassembled WGS sequence"/>
</dbReference>
<dbReference type="AlphaFoldDB" id="A0A937X4Q4"/>
<reference evidence="2 3" key="1">
    <citation type="submission" date="2019-03" db="EMBL/GenBank/DDBJ databases">
        <title>Lake Tanganyika Metagenome-Assembled Genomes (MAGs).</title>
        <authorList>
            <person name="Tran P."/>
        </authorList>
    </citation>
    <scope>NUCLEOTIDE SEQUENCE [LARGE SCALE GENOMIC DNA]</scope>
    <source>
        <strain evidence="2">K_DeepCast_65m_m2_236</strain>
    </source>
</reference>
<dbReference type="EMBL" id="VGJX01000180">
    <property type="protein sequence ID" value="MBM3274315.1"/>
    <property type="molecule type" value="Genomic_DNA"/>
</dbReference>
<proteinExistence type="predicted"/>